<dbReference type="GO" id="GO:0015252">
    <property type="term" value="F:proton channel activity"/>
    <property type="evidence" value="ECO:0007669"/>
    <property type="project" value="InterPro"/>
</dbReference>
<feature type="transmembrane region" description="Helical" evidence="11">
    <location>
        <begin position="147"/>
        <end position="173"/>
    </location>
</feature>
<feature type="transmembrane region" description="Helical" evidence="11">
    <location>
        <begin position="107"/>
        <end position="127"/>
    </location>
</feature>
<evidence type="ECO:0000313" key="12">
    <source>
        <dbReference type="EMBL" id="ELU11719.1"/>
    </source>
</evidence>
<dbReference type="Proteomes" id="UP000014760">
    <property type="component" value="Unassembled WGS sequence"/>
</dbReference>
<keyword evidence="3" id="KW-0813">Transport</keyword>
<evidence type="ECO:0000256" key="2">
    <source>
        <dbReference type="ARBA" id="ARBA00006513"/>
    </source>
</evidence>
<evidence type="ECO:0000256" key="1">
    <source>
        <dbReference type="ARBA" id="ARBA00004651"/>
    </source>
</evidence>
<feature type="transmembrane region" description="Helical" evidence="11">
    <location>
        <begin position="185"/>
        <end position="207"/>
    </location>
</feature>
<comment type="subcellular location">
    <subcellularLocation>
        <location evidence="1">Cell membrane</location>
        <topology evidence="1">Multi-pass membrane protein</topology>
    </subcellularLocation>
</comment>
<evidence type="ECO:0000256" key="9">
    <source>
        <dbReference type="ARBA" id="ARBA00023136"/>
    </source>
</evidence>
<feature type="transmembrane region" description="Helical" evidence="11">
    <location>
        <begin position="33"/>
        <end position="50"/>
    </location>
</feature>
<dbReference type="OMA" id="NSACYIL"/>
<reference evidence="13" key="3">
    <citation type="submission" date="2015-06" db="UniProtKB">
        <authorList>
            <consortium name="EnsemblMetazoa"/>
        </authorList>
    </citation>
    <scope>IDENTIFICATION</scope>
</reference>
<evidence type="ECO:0000313" key="14">
    <source>
        <dbReference type="Proteomes" id="UP000014760"/>
    </source>
</evidence>
<keyword evidence="8" id="KW-0406">Ion transport</keyword>
<feature type="transmembrane region" description="Helical" evidence="11">
    <location>
        <begin position="409"/>
        <end position="434"/>
    </location>
</feature>
<keyword evidence="4" id="KW-1003">Cell membrane</keyword>
<feature type="transmembrane region" description="Helical" evidence="11">
    <location>
        <begin position="366"/>
        <end position="389"/>
    </location>
</feature>
<dbReference type="PANTHER" id="PTHR21522:SF68">
    <property type="entry name" value="G-PROTEIN COUPLED RECEPTORS FAMILY 3 PROFILE DOMAIN-CONTAINING PROTEIN"/>
    <property type="match status" value="1"/>
</dbReference>
<dbReference type="AlphaFoldDB" id="R7UZK6"/>
<feature type="transmembrane region" description="Helical" evidence="11">
    <location>
        <begin position="56"/>
        <end position="77"/>
    </location>
</feature>
<feature type="transmembrane region" description="Helical" evidence="11">
    <location>
        <begin position="331"/>
        <end position="354"/>
    </location>
</feature>
<reference evidence="12 14" key="2">
    <citation type="journal article" date="2013" name="Nature">
        <title>Insights into bilaterian evolution from three spiralian genomes.</title>
        <authorList>
            <person name="Simakov O."/>
            <person name="Marletaz F."/>
            <person name="Cho S.J."/>
            <person name="Edsinger-Gonzales E."/>
            <person name="Havlak P."/>
            <person name="Hellsten U."/>
            <person name="Kuo D.H."/>
            <person name="Larsson T."/>
            <person name="Lv J."/>
            <person name="Arendt D."/>
            <person name="Savage R."/>
            <person name="Osoegawa K."/>
            <person name="de Jong P."/>
            <person name="Grimwood J."/>
            <person name="Chapman J.A."/>
            <person name="Shapiro H."/>
            <person name="Aerts A."/>
            <person name="Otillar R.P."/>
            <person name="Terry A.Y."/>
            <person name="Boore J.L."/>
            <person name="Grigoriev I.V."/>
            <person name="Lindberg D.R."/>
            <person name="Seaver E.C."/>
            <person name="Weisblat D.A."/>
            <person name="Putnam N.H."/>
            <person name="Rokhsar D.S."/>
        </authorList>
    </citation>
    <scope>NUCLEOTIDE SEQUENCE</scope>
    <source>
        <strain evidence="12 14">I ESC-2004</strain>
    </source>
</reference>
<evidence type="ECO:0000256" key="5">
    <source>
        <dbReference type="ARBA" id="ARBA00022692"/>
    </source>
</evidence>
<dbReference type="EMBL" id="AMQN01005647">
    <property type="status" value="NOT_ANNOTATED_CDS"/>
    <property type="molecule type" value="Genomic_DNA"/>
</dbReference>
<evidence type="ECO:0000313" key="13">
    <source>
        <dbReference type="EnsemblMetazoa" id="CapteP198588"/>
    </source>
</evidence>
<protein>
    <submittedName>
        <fullName evidence="12 13">Uncharacterized protein</fullName>
    </submittedName>
</protein>
<dbReference type="STRING" id="283909.R7UZK6"/>
<evidence type="ECO:0000256" key="6">
    <source>
        <dbReference type="ARBA" id="ARBA00022781"/>
    </source>
</evidence>
<dbReference type="EnsemblMetazoa" id="CapteT198588">
    <property type="protein sequence ID" value="CapteP198588"/>
    <property type="gene ID" value="CapteG198588"/>
</dbReference>
<evidence type="ECO:0000256" key="3">
    <source>
        <dbReference type="ARBA" id="ARBA00022448"/>
    </source>
</evidence>
<dbReference type="Pfam" id="PF03189">
    <property type="entry name" value="Otopetrin"/>
    <property type="match status" value="1"/>
</dbReference>
<keyword evidence="10" id="KW-0407">Ion channel</keyword>
<evidence type="ECO:0000256" key="8">
    <source>
        <dbReference type="ARBA" id="ARBA00023065"/>
    </source>
</evidence>
<sequence length="564" mass="64093">MTWAWFYLPFQSGRFMSTDSVIKQDGSIASLQLFSLSTSVGFAVVLSSFICNQKSWGGLFIVACMIIMCALVLNLLFGRQQEQDEDPGTPGLSISVVKRLIKDKLPLVGLFAFFVPGLMLDIIYLTVYTDCFYDISKTGDDEDKFDAAVAFVYHFMRIPTTALLLCFCNAFYGKRISGCQLTARYSLMAMLSITAIMWFDTFLYDFWHGVHDSDKELAKTITDERMEFSSNGTKIQCFGGANGRMLDSMTPYFYPLHIEYALLASEIISHIYHDLEMEGEPESDEEDQDRLIEIESDRESNHGNGGDELLLVPDMQRAIPPTRRAVCFLKVLLASLVAIILNITIFTQFVVVLAGEEKSREKSQHISAMFHAVGIVYYSSTIVAMYRALSHSEHFTPLPNYSALTAVEYTVIACTGLFSLQFWMNLIACFAMMFNEDLVADAVPRLVWSFLDLYGVFLQTAFMLHASRIRPKNRAAATLMRQTLIFCAILNITQWVSDSFNEVGRSKIMIFDKEAMHVYGNQWPYIKQLTQPFVIFFRFNSFFILLGAFLDCECPENLNEFHIV</sequence>
<dbReference type="PANTHER" id="PTHR21522">
    <property type="entry name" value="PROTON CHANNEL OTOP"/>
    <property type="match status" value="1"/>
</dbReference>
<accession>R7UZK6</accession>
<organism evidence="12">
    <name type="scientific">Capitella teleta</name>
    <name type="common">Polychaete worm</name>
    <dbReference type="NCBI Taxonomy" id="283909"/>
    <lineage>
        <taxon>Eukaryota</taxon>
        <taxon>Metazoa</taxon>
        <taxon>Spiralia</taxon>
        <taxon>Lophotrochozoa</taxon>
        <taxon>Annelida</taxon>
        <taxon>Polychaeta</taxon>
        <taxon>Sedentaria</taxon>
        <taxon>Scolecida</taxon>
        <taxon>Capitellidae</taxon>
        <taxon>Capitella</taxon>
    </lineage>
</organism>
<keyword evidence="9 11" id="KW-0472">Membrane</keyword>
<evidence type="ECO:0000256" key="4">
    <source>
        <dbReference type="ARBA" id="ARBA00022475"/>
    </source>
</evidence>
<gene>
    <name evidence="12" type="ORF">CAPTEDRAFT_198588</name>
</gene>
<keyword evidence="6" id="KW-0375">Hydrogen ion transport</keyword>
<proteinExistence type="inferred from homology"/>
<name>R7UZK6_CAPTE</name>
<evidence type="ECO:0000256" key="7">
    <source>
        <dbReference type="ARBA" id="ARBA00022989"/>
    </source>
</evidence>
<keyword evidence="7 11" id="KW-1133">Transmembrane helix</keyword>
<keyword evidence="14" id="KW-1185">Reference proteome</keyword>
<dbReference type="InterPro" id="IPR004878">
    <property type="entry name" value="Otopetrin"/>
</dbReference>
<dbReference type="HOGENOM" id="CLU_483353_0_0_1"/>
<dbReference type="EMBL" id="KB296474">
    <property type="protein sequence ID" value="ELU11719.1"/>
    <property type="molecule type" value="Genomic_DNA"/>
</dbReference>
<dbReference type="GO" id="GO:0005886">
    <property type="term" value="C:plasma membrane"/>
    <property type="evidence" value="ECO:0007669"/>
    <property type="project" value="UniProtKB-SubCell"/>
</dbReference>
<comment type="similarity">
    <text evidence="2">Belongs to the otopetrin family.</text>
</comment>
<evidence type="ECO:0000256" key="11">
    <source>
        <dbReference type="SAM" id="Phobius"/>
    </source>
</evidence>
<feature type="transmembrane region" description="Helical" evidence="11">
    <location>
        <begin position="446"/>
        <end position="467"/>
    </location>
</feature>
<evidence type="ECO:0000256" key="10">
    <source>
        <dbReference type="ARBA" id="ARBA00023303"/>
    </source>
</evidence>
<reference evidence="14" key="1">
    <citation type="submission" date="2012-12" db="EMBL/GenBank/DDBJ databases">
        <authorList>
            <person name="Hellsten U."/>
            <person name="Grimwood J."/>
            <person name="Chapman J.A."/>
            <person name="Shapiro H."/>
            <person name="Aerts A."/>
            <person name="Otillar R.P."/>
            <person name="Terry A.Y."/>
            <person name="Boore J.L."/>
            <person name="Simakov O."/>
            <person name="Marletaz F."/>
            <person name="Cho S.-J."/>
            <person name="Edsinger-Gonzales E."/>
            <person name="Havlak P."/>
            <person name="Kuo D.-H."/>
            <person name="Larsson T."/>
            <person name="Lv J."/>
            <person name="Arendt D."/>
            <person name="Savage R."/>
            <person name="Osoegawa K."/>
            <person name="de Jong P."/>
            <person name="Lindberg D.R."/>
            <person name="Seaver E.C."/>
            <person name="Weisblat D.A."/>
            <person name="Putnam N.H."/>
            <person name="Grigoriev I.V."/>
            <person name="Rokhsar D.S."/>
        </authorList>
    </citation>
    <scope>NUCLEOTIDE SEQUENCE</scope>
    <source>
        <strain evidence="14">I ESC-2004</strain>
    </source>
</reference>
<keyword evidence="5 11" id="KW-0812">Transmembrane</keyword>